<organism evidence="1">
    <name type="scientific">marine metagenome</name>
    <dbReference type="NCBI Taxonomy" id="408172"/>
    <lineage>
        <taxon>unclassified sequences</taxon>
        <taxon>metagenomes</taxon>
        <taxon>ecological metagenomes</taxon>
    </lineage>
</organism>
<name>A0A382RG28_9ZZZZ</name>
<reference evidence="1" key="1">
    <citation type="submission" date="2018-05" db="EMBL/GenBank/DDBJ databases">
        <authorList>
            <person name="Lanie J.A."/>
            <person name="Ng W.-L."/>
            <person name="Kazmierczak K.M."/>
            <person name="Andrzejewski T.M."/>
            <person name="Davidsen T.M."/>
            <person name="Wayne K.J."/>
            <person name="Tettelin H."/>
            <person name="Glass J.I."/>
            <person name="Rusch D."/>
            <person name="Podicherti R."/>
            <person name="Tsui H.-C.T."/>
            <person name="Winkler M.E."/>
        </authorList>
    </citation>
    <scope>NUCLEOTIDE SEQUENCE</scope>
</reference>
<dbReference type="AlphaFoldDB" id="A0A382RG28"/>
<gene>
    <name evidence="1" type="ORF">METZ01_LOCUS349497</name>
</gene>
<dbReference type="EMBL" id="UINC01121465">
    <property type="protein sequence ID" value="SVC96643.1"/>
    <property type="molecule type" value="Genomic_DNA"/>
</dbReference>
<sequence length="46" mass="5589">MNKMKKARDGLYTEWYENGQKKWEMTFKDGEMISKKLWNEDGSVKE</sequence>
<proteinExistence type="predicted"/>
<protein>
    <submittedName>
        <fullName evidence="1">Uncharacterized protein</fullName>
    </submittedName>
</protein>
<accession>A0A382RG28</accession>
<dbReference type="SUPFAM" id="SSF82185">
    <property type="entry name" value="Histone H3 K4-specific methyltransferase SET7/9 N-terminal domain"/>
    <property type="match status" value="1"/>
</dbReference>
<dbReference type="Gene3D" id="2.20.110.10">
    <property type="entry name" value="Histone H3 K4-specific methyltransferase SET7/9 N-terminal domain"/>
    <property type="match status" value="1"/>
</dbReference>
<evidence type="ECO:0000313" key="1">
    <source>
        <dbReference type="EMBL" id="SVC96643.1"/>
    </source>
</evidence>